<dbReference type="Pfam" id="PF03382">
    <property type="entry name" value="DUF285"/>
    <property type="match status" value="1"/>
</dbReference>
<reference evidence="1 2" key="1">
    <citation type="journal article" date="2011" name="J. Bacteriol.">
        <title>Genome Sequence of Mycoplasma putrefaciens Type Strain KS1.</title>
        <authorList>
            <person name="Calcutt M.J."/>
            <person name="Foecking M.F."/>
        </authorList>
    </citation>
    <scope>NUCLEOTIDE SEQUENCE [LARGE SCALE GENOMIC DNA]</scope>
    <source>
        <strain evidence="2">ATCC 15718 / NCTC 10155 / C30 KS-1 / KS-1</strain>
    </source>
</reference>
<dbReference type="InterPro" id="IPR005046">
    <property type="entry name" value="DUF285"/>
</dbReference>
<dbReference type="InterPro" id="IPR011889">
    <property type="entry name" value="Liste_lipo_26"/>
</dbReference>
<dbReference type="Proteomes" id="UP000008907">
    <property type="component" value="Chromosome"/>
</dbReference>
<dbReference type="AlphaFoldDB" id="A0A7U3ZSB4"/>
<evidence type="ECO:0000313" key="2">
    <source>
        <dbReference type="Proteomes" id="UP000008907"/>
    </source>
</evidence>
<accession>A0A7U3ZSB4</accession>
<sequence length="479" mass="54954">MKKLLSILGVTGVVVGTGSFAIAYSINKSSSVKEQVKPEGLTYKTSPQELDLNKDFNLDLYIKEKSEHNPERILKYFLNDKFNEKVLKKFSLVESDFQVINHQSDSSQWSIQLKSKKYNGNSILKIVDDSKFEEYKKKLNTIFQFQRNAFGTFHTQQDVLDQISVYAKDDNILGLKTLKVFDESSANKRLVKSNSPGINTLVLKYFDQEIKFGLNKVLENAVETQYFGTKISQIGYKLSGNSIVLDIAKYKNITEVPKHLPLKVNSLEKAFHKVESRYITNLDKWNTSNITSLLSAFDGAKKFNQDISDWDTSNVTNMRSTFNDAESFDSPLDKWKVHNVKQMDGMFSGAKKFNKDLNSWITSNVNDMETMFWGAEKFDGDISKWDVRNVKSMSRMFAGAGSFNKNISRWNTGNVLNMYGMFGGAKKFRYSLSEWRVEKVTDVQDFRGRRESGTIVEFFTEETLPKFSEETKGKSELYK</sequence>
<dbReference type="NCBIfam" id="NF038029">
    <property type="entry name" value="LP_plasma"/>
    <property type="match status" value="1"/>
</dbReference>
<proteinExistence type="predicted"/>
<evidence type="ECO:0000313" key="1">
    <source>
        <dbReference type="EMBL" id="AEM68623.1"/>
    </source>
</evidence>
<dbReference type="EMBL" id="CP003021">
    <property type="protein sequence ID" value="AEM68623.1"/>
    <property type="molecule type" value="Genomic_DNA"/>
</dbReference>
<dbReference type="RefSeq" id="WP_014034979.1">
    <property type="nucleotide sequence ID" value="NC_015946.1"/>
</dbReference>
<protein>
    <submittedName>
        <fullName evidence="1">PARCEL domain protein</fullName>
    </submittedName>
</protein>
<gene>
    <name evidence="1" type="ordered locus">MPUT_0239</name>
</gene>
<name>A0A7U3ZSB4_MYCPK</name>
<organism evidence="1 2">
    <name type="scientific">Mycoplasma putrefaciens (strain ATCC 15718 / NCTC 10155 / C30 KS-1 / KS-1)</name>
    <dbReference type="NCBI Taxonomy" id="743965"/>
    <lineage>
        <taxon>Bacteria</taxon>
        <taxon>Bacillati</taxon>
        <taxon>Mycoplasmatota</taxon>
        <taxon>Mollicutes</taxon>
        <taxon>Mycoplasmataceae</taxon>
        <taxon>Mycoplasma</taxon>
    </lineage>
</organism>
<dbReference type="KEGG" id="mpf:MPUT_0239"/>
<dbReference type="InterPro" id="IPR054816">
    <property type="entry name" value="Lipoprotein_mollicutes-type_CS"/>
</dbReference>
<dbReference type="NCBIfam" id="TIGR02167">
    <property type="entry name" value="Liste_lipo_26"/>
    <property type="match status" value="3"/>
</dbReference>